<dbReference type="InterPro" id="IPR036396">
    <property type="entry name" value="Cyt_P450_sf"/>
</dbReference>
<organism evidence="11 12">
    <name type="scientific">Fusarium flagelliforme</name>
    <dbReference type="NCBI Taxonomy" id="2675880"/>
    <lineage>
        <taxon>Eukaryota</taxon>
        <taxon>Fungi</taxon>
        <taxon>Dikarya</taxon>
        <taxon>Ascomycota</taxon>
        <taxon>Pezizomycotina</taxon>
        <taxon>Sordariomycetes</taxon>
        <taxon>Hypocreomycetidae</taxon>
        <taxon>Hypocreales</taxon>
        <taxon>Nectriaceae</taxon>
        <taxon>Fusarium</taxon>
        <taxon>Fusarium incarnatum-equiseti species complex</taxon>
    </lineage>
</organism>
<feature type="chain" id="PRO_5017237885" evidence="10">
    <location>
        <begin position="20"/>
        <end position="509"/>
    </location>
</feature>
<dbReference type="Pfam" id="PF00067">
    <property type="entry name" value="p450"/>
    <property type="match status" value="1"/>
</dbReference>
<evidence type="ECO:0000256" key="9">
    <source>
        <dbReference type="RuleBase" id="RU000461"/>
    </source>
</evidence>
<keyword evidence="10" id="KW-0732">Signal</keyword>
<feature type="binding site" description="axial binding residue" evidence="8">
    <location>
        <position position="449"/>
    </location>
    <ligand>
        <name>heme</name>
        <dbReference type="ChEBI" id="CHEBI:30413"/>
    </ligand>
    <ligandPart>
        <name>Fe</name>
        <dbReference type="ChEBI" id="CHEBI:18248"/>
    </ligandPart>
</feature>
<dbReference type="GO" id="GO:0016705">
    <property type="term" value="F:oxidoreductase activity, acting on paired donors, with incorporation or reduction of molecular oxygen"/>
    <property type="evidence" value="ECO:0007669"/>
    <property type="project" value="InterPro"/>
</dbReference>
<evidence type="ECO:0000256" key="2">
    <source>
        <dbReference type="ARBA" id="ARBA00010617"/>
    </source>
</evidence>
<comment type="similarity">
    <text evidence="2 9">Belongs to the cytochrome P450 family.</text>
</comment>
<evidence type="ECO:0000313" key="11">
    <source>
        <dbReference type="EMBL" id="RFN55161.1"/>
    </source>
</evidence>
<proteinExistence type="inferred from homology"/>
<evidence type="ECO:0000313" key="12">
    <source>
        <dbReference type="Proteomes" id="UP000265631"/>
    </source>
</evidence>
<comment type="cofactor">
    <cofactor evidence="1 8">
        <name>heme</name>
        <dbReference type="ChEBI" id="CHEBI:30413"/>
    </cofactor>
</comment>
<dbReference type="SUPFAM" id="SSF48264">
    <property type="entry name" value="Cytochrome P450"/>
    <property type="match status" value="1"/>
</dbReference>
<sequence length="509" mass="58143">MESYVLAAILLAVVYLVQYRSSPKIPSSIPRLRDSSFVPFKLYWRYLTDCRRLFLEAYQTFTKDGKTCVLPSMGFKDEIHLAHHHTQWAASQPDNVLSPFEGFREIDKGDWNSGHASYIQDPWQSIVIKKEMGRFLEILASDVDDELENAVPEYLKPDNNGEVDVYEAMKWIVAQVSSRFTVGLPLCRDKAYLKDSLAFADLFILNSGLLIYTPSLLKPLVGFLVTLPTRYRRWRIQKHIQPMYEERTKRLLNPELYEKTKEPTDNLQMMMRYAISKYGNQVTPSQISDRLCLANLASFHQTAVAVSNVLINIAASNAEFNTIDVIRKEMADVLGEKGVFDKAAVSKMIQTDSVLRESMRTHGFGNRAMIRKVVSPDGVKTPDGQTLPSGSTMSILSYPVHNDPTIYEHPEKFHPFRFSQMRTEGSGAALSFVSTSSTYLPFGHGKHACPGRFLVDFEMKMILYHFLKEFDIQLLAEHNGVRPENQWITEAVMPPVGVKLRFKKRYLDD</sequence>
<evidence type="ECO:0000256" key="10">
    <source>
        <dbReference type="SAM" id="SignalP"/>
    </source>
</evidence>
<name>A0A395N4W5_9HYPO</name>
<keyword evidence="5 9" id="KW-0560">Oxidoreductase</keyword>
<reference evidence="11 12" key="1">
    <citation type="journal article" date="2018" name="PLoS Pathog.">
        <title>Evolution of structural diversity of trichothecenes, a family of toxins produced by plant pathogenic and entomopathogenic fungi.</title>
        <authorList>
            <person name="Proctor R.H."/>
            <person name="McCormick S.P."/>
            <person name="Kim H.S."/>
            <person name="Cardoza R.E."/>
            <person name="Stanley A.M."/>
            <person name="Lindo L."/>
            <person name="Kelly A."/>
            <person name="Brown D.W."/>
            <person name="Lee T."/>
            <person name="Vaughan M.M."/>
            <person name="Alexander N.J."/>
            <person name="Busman M."/>
            <person name="Gutierrez S."/>
        </authorList>
    </citation>
    <scope>NUCLEOTIDE SEQUENCE [LARGE SCALE GENOMIC DNA]</scope>
    <source>
        <strain evidence="11 12">NRRL 13405</strain>
    </source>
</reference>
<dbReference type="InterPro" id="IPR017972">
    <property type="entry name" value="Cyt_P450_CS"/>
</dbReference>
<evidence type="ECO:0000256" key="6">
    <source>
        <dbReference type="ARBA" id="ARBA00023004"/>
    </source>
</evidence>
<feature type="signal peptide" evidence="10">
    <location>
        <begin position="1"/>
        <end position="19"/>
    </location>
</feature>
<dbReference type="AlphaFoldDB" id="A0A395N4W5"/>
<dbReference type="Gene3D" id="1.10.630.10">
    <property type="entry name" value="Cytochrome P450"/>
    <property type="match status" value="1"/>
</dbReference>
<dbReference type="PANTHER" id="PTHR46206">
    <property type="entry name" value="CYTOCHROME P450"/>
    <property type="match status" value="1"/>
</dbReference>
<dbReference type="Proteomes" id="UP000265631">
    <property type="component" value="Unassembled WGS sequence"/>
</dbReference>
<accession>A0A395N4W5</accession>
<keyword evidence="4 8" id="KW-0479">Metal-binding</keyword>
<dbReference type="PRINTS" id="PR00465">
    <property type="entry name" value="EP450IV"/>
</dbReference>
<evidence type="ECO:0000256" key="8">
    <source>
        <dbReference type="PIRSR" id="PIRSR602403-1"/>
    </source>
</evidence>
<dbReference type="GO" id="GO:0020037">
    <property type="term" value="F:heme binding"/>
    <property type="evidence" value="ECO:0007669"/>
    <property type="project" value="InterPro"/>
</dbReference>
<dbReference type="GO" id="GO:0004497">
    <property type="term" value="F:monooxygenase activity"/>
    <property type="evidence" value="ECO:0007669"/>
    <property type="project" value="UniProtKB-KW"/>
</dbReference>
<dbReference type="PANTHER" id="PTHR46206:SF1">
    <property type="entry name" value="P450, PUTATIVE (EUROFUNG)-RELATED"/>
    <property type="match status" value="1"/>
</dbReference>
<dbReference type="CDD" id="cd11041">
    <property type="entry name" value="CYP503A1-like"/>
    <property type="match status" value="1"/>
</dbReference>
<evidence type="ECO:0000256" key="3">
    <source>
        <dbReference type="ARBA" id="ARBA00022617"/>
    </source>
</evidence>
<comment type="caution">
    <text evidence="11">The sequence shown here is derived from an EMBL/GenBank/DDBJ whole genome shotgun (WGS) entry which is preliminary data.</text>
</comment>
<dbReference type="InterPro" id="IPR001128">
    <property type="entry name" value="Cyt_P450"/>
</dbReference>
<keyword evidence="3 8" id="KW-0349">Heme</keyword>
<gene>
    <name evidence="11" type="ORF">FIE12Z_414</name>
</gene>
<dbReference type="GO" id="GO:0005506">
    <property type="term" value="F:iron ion binding"/>
    <property type="evidence" value="ECO:0007669"/>
    <property type="project" value="InterPro"/>
</dbReference>
<protein>
    <submittedName>
        <fullName evidence="11">Uncharacterized protein</fullName>
    </submittedName>
</protein>
<evidence type="ECO:0000256" key="4">
    <source>
        <dbReference type="ARBA" id="ARBA00022723"/>
    </source>
</evidence>
<evidence type="ECO:0000256" key="1">
    <source>
        <dbReference type="ARBA" id="ARBA00001971"/>
    </source>
</evidence>
<keyword evidence="12" id="KW-1185">Reference proteome</keyword>
<keyword evidence="6 8" id="KW-0408">Iron</keyword>
<dbReference type="STRING" id="2594813.A0A395N4W5"/>
<dbReference type="PROSITE" id="PS00086">
    <property type="entry name" value="CYTOCHROME_P450"/>
    <property type="match status" value="1"/>
</dbReference>
<dbReference type="EMBL" id="PXXK01000009">
    <property type="protein sequence ID" value="RFN55161.1"/>
    <property type="molecule type" value="Genomic_DNA"/>
</dbReference>
<dbReference type="InterPro" id="IPR002403">
    <property type="entry name" value="Cyt_P450_E_grp-IV"/>
</dbReference>
<keyword evidence="7 9" id="KW-0503">Monooxygenase</keyword>
<evidence type="ECO:0000256" key="7">
    <source>
        <dbReference type="ARBA" id="ARBA00023033"/>
    </source>
</evidence>
<evidence type="ECO:0000256" key="5">
    <source>
        <dbReference type="ARBA" id="ARBA00023002"/>
    </source>
</evidence>